<dbReference type="AlphaFoldDB" id="G7H4H3"/>
<dbReference type="STRING" id="1073574.GOARA_062_00160"/>
<evidence type="ECO:0000313" key="1">
    <source>
        <dbReference type="EMBL" id="GAB10748.1"/>
    </source>
</evidence>
<keyword evidence="2" id="KW-1185">Reference proteome</keyword>
<dbReference type="Proteomes" id="UP000035088">
    <property type="component" value="Unassembled WGS sequence"/>
</dbReference>
<dbReference type="RefSeq" id="WP_007322823.1">
    <property type="nucleotide sequence ID" value="NZ_BAEE01000062.1"/>
</dbReference>
<organism evidence="1 2">
    <name type="scientific">Gordonia araii NBRC 100433</name>
    <dbReference type="NCBI Taxonomy" id="1073574"/>
    <lineage>
        <taxon>Bacteria</taxon>
        <taxon>Bacillati</taxon>
        <taxon>Actinomycetota</taxon>
        <taxon>Actinomycetes</taxon>
        <taxon>Mycobacteriales</taxon>
        <taxon>Gordoniaceae</taxon>
        <taxon>Gordonia</taxon>
    </lineage>
</organism>
<accession>G7H4H3</accession>
<evidence type="ECO:0000313" key="2">
    <source>
        <dbReference type="Proteomes" id="UP000035088"/>
    </source>
</evidence>
<sequence>MSNGGVHNDGLATAERNGALTRFSAAISRALAPRAERAIELPDPQIDLRLTSVEPGATTGLAAHFVFPTAPNGRPYSIREIGVEFPDGFDVDFTAVPTCRPSRARMFFSRAAYRAPSLVGSGTARVDFGVPGLEEIGSPLHEIVLGDGCFFSYEHNRVGIGGRTVTVFPLVFRTPLDSSGFLWEIGEAPSFRRPDGLDALISASVEFDDKGVFRLPPTPPSSGVWEFTFRFRYYNESRSRVVVAVPAEGLR</sequence>
<comment type="caution">
    <text evidence="1">The sequence shown here is derived from an EMBL/GenBank/DDBJ whole genome shotgun (WGS) entry which is preliminary data.</text>
</comment>
<proteinExistence type="predicted"/>
<reference evidence="1 2" key="1">
    <citation type="submission" date="2011-11" db="EMBL/GenBank/DDBJ databases">
        <title>Whole genome shotgun sequence of Gordonia araii NBRC 100433.</title>
        <authorList>
            <person name="Yoshida Y."/>
            <person name="Hosoyama A."/>
            <person name="Tsuchikane K."/>
            <person name="Katsumata H."/>
            <person name="Yamazaki S."/>
            <person name="Fujita N."/>
        </authorList>
    </citation>
    <scope>NUCLEOTIDE SEQUENCE [LARGE SCALE GENOMIC DNA]</scope>
    <source>
        <strain evidence="1 2">NBRC 100433</strain>
    </source>
</reference>
<protein>
    <submittedName>
        <fullName evidence="1">Uncharacterized protein</fullName>
    </submittedName>
</protein>
<name>G7H4H3_9ACTN</name>
<dbReference type="EMBL" id="BAEE01000062">
    <property type="protein sequence ID" value="GAB10748.1"/>
    <property type="molecule type" value="Genomic_DNA"/>
</dbReference>
<gene>
    <name evidence="1" type="ORF">GOARA_062_00160</name>
</gene>